<keyword evidence="2" id="KW-1185">Reference proteome</keyword>
<name>A0A0S4LQS3_9BACT</name>
<dbReference type="EMBL" id="CZQA01000011">
    <property type="protein sequence ID" value="CUS38310.1"/>
    <property type="molecule type" value="Genomic_DNA"/>
</dbReference>
<accession>A0A0S4LQS3</accession>
<organism evidence="1 2">
    <name type="scientific">Candidatus Nitrospira nitrosa</name>
    <dbReference type="NCBI Taxonomy" id="1742972"/>
    <lineage>
        <taxon>Bacteria</taxon>
        <taxon>Pseudomonadati</taxon>
        <taxon>Nitrospirota</taxon>
        <taxon>Nitrospiria</taxon>
        <taxon>Nitrospirales</taxon>
        <taxon>Nitrospiraceae</taxon>
        <taxon>Nitrospira</taxon>
    </lineage>
</organism>
<dbReference type="STRING" id="1742972.COMA1_50038"/>
<reference evidence="1 2" key="1">
    <citation type="submission" date="2015-10" db="EMBL/GenBank/DDBJ databases">
        <authorList>
            <person name="Gilbert D.G."/>
        </authorList>
    </citation>
    <scope>NUCLEOTIDE SEQUENCE [LARGE SCALE GENOMIC DNA]</scope>
    <source>
        <strain evidence="1">COMA1</strain>
    </source>
</reference>
<gene>
    <name evidence="1" type="ORF">COMA1_50038</name>
</gene>
<proteinExistence type="predicted"/>
<sequence>MRLWSSPEGVVPSGRSSFRWQPHPILSPTVALWLIVLPVDGAWAITASEISSTLAQQAKAASPYIGSAMAVLATLQQAAVLPPEGTREADRIIQAVIQLQSIFAKGTDPSIQEFARRALTNKRGADAATSLEHFRAGGWTADMLEALADADSNASPDERKTLATGLGQFNLSVDDFRRFMQLVRDGRSALTAQGLAFQEVYTHHRSTMPGAAR</sequence>
<dbReference type="Proteomes" id="UP000199032">
    <property type="component" value="Unassembled WGS sequence"/>
</dbReference>
<dbReference type="AlphaFoldDB" id="A0A0S4LQS3"/>
<evidence type="ECO:0000313" key="2">
    <source>
        <dbReference type="Proteomes" id="UP000199032"/>
    </source>
</evidence>
<evidence type="ECO:0000313" key="1">
    <source>
        <dbReference type="EMBL" id="CUS38310.1"/>
    </source>
</evidence>
<protein>
    <submittedName>
        <fullName evidence="1">Uncharacterized protein</fullName>
    </submittedName>
</protein>